<evidence type="ECO:0000313" key="2">
    <source>
        <dbReference type="EMBL" id="KAG2619403.1"/>
    </source>
</evidence>
<reference evidence="2" key="1">
    <citation type="submission" date="2020-05" db="EMBL/GenBank/DDBJ databases">
        <title>WGS assembly of Panicum virgatum.</title>
        <authorList>
            <person name="Lovell J.T."/>
            <person name="Jenkins J."/>
            <person name="Shu S."/>
            <person name="Juenger T.E."/>
            <person name="Schmutz J."/>
        </authorList>
    </citation>
    <scope>NUCLEOTIDE SEQUENCE</scope>
    <source>
        <strain evidence="2">AP13</strain>
    </source>
</reference>
<name>A0A8T0UER3_PANVG</name>
<gene>
    <name evidence="2" type="ORF">PVAP13_3NG076915</name>
</gene>
<sequence length="101" mass="10869">MGVFRDSRQGVVTAGEVAGLWGMRTLLLLHPHLIWMRSSLSAAMQAFAADVQSQGVRCGASLTSGRAGTVTGAEEEQDRTGASRARGMRQGYCRLFVWPGE</sequence>
<evidence type="ECO:0000256" key="1">
    <source>
        <dbReference type="SAM" id="MobiDB-lite"/>
    </source>
</evidence>
<dbReference type="AlphaFoldDB" id="A0A8T0UER3"/>
<comment type="caution">
    <text evidence="2">The sequence shown here is derived from an EMBL/GenBank/DDBJ whole genome shotgun (WGS) entry which is preliminary data.</text>
</comment>
<evidence type="ECO:0000313" key="3">
    <source>
        <dbReference type="Proteomes" id="UP000823388"/>
    </source>
</evidence>
<dbReference type="Proteomes" id="UP000823388">
    <property type="component" value="Chromosome 3N"/>
</dbReference>
<accession>A0A8T0UER3</accession>
<protein>
    <submittedName>
        <fullName evidence="2">Uncharacterized protein</fullName>
    </submittedName>
</protein>
<proteinExistence type="predicted"/>
<organism evidence="2 3">
    <name type="scientific">Panicum virgatum</name>
    <name type="common">Blackwell switchgrass</name>
    <dbReference type="NCBI Taxonomy" id="38727"/>
    <lineage>
        <taxon>Eukaryota</taxon>
        <taxon>Viridiplantae</taxon>
        <taxon>Streptophyta</taxon>
        <taxon>Embryophyta</taxon>
        <taxon>Tracheophyta</taxon>
        <taxon>Spermatophyta</taxon>
        <taxon>Magnoliopsida</taxon>
        <taxon>Liliopsida</taxon>
        <taxon>Poales</taxon>
        <taxon>Poaceae</taxon>
        <taxon>PACMAD clade</taxon>
        <taxon>Panicoideae</taxon>
        <taxon>Panicodae</taxon>
        <taxon>Paniceae</taxon>
        <taxon>Panicinae</taxon>
        <taxon>Panicum</taxon>
        <taxon>Panicum sect. Hiantes</taxon>
    </lineage>
</organism>
<dbReference type="EMBL" id="CM029042">
    <property type="protein sequence ID" value="KAG2619403.1"/>
    <property type="molecule type" value="Genomic_DNA"/>
</dbReference>
<keyword evidence="3" id="KW-1185">Reference proteome</keyword>
<feature type="region of interest" description="Disordered" evidence="1">
    <location>
        <begin position="62"/>
        <end position="85"/>
    </location>
</feature>